<dbReference type="SUPFAM" id="SSF56219">
    <property type="entry name" value="DNase I-like"/>
    <property type="match status" value="1"/>
</dbReference>
<dbReference type="AlphaFoldDB" id="A0A1S3Z2J2"/>
<sequence>MVEAWLVLGDFNTMLKISNFNCWLTFVYGYNTIAERQEIWSQLRQINNTMVEAWLVLGDFNTMLSVTDRINGNPVSQNEVEDFQACVEDTRLEAADRIYSNIDWALGNPYWFMKYSNIEAVFDNYGVSDHSPIIVCTEVTRNYLPKPFRLLTVLLQEDEFRKMVQGVWTQNITGYTMYSVWQKLQVLGSKAKVMNIAYNSVKKRIENLKEQLQKVKKEIDDDVFNNTLILEEKELLIQVEKWEGIQEKVYRQKSRAVWISAGDSNTKFFYAQLKARHARNRVSTICNDLGQKLTDPILVEQEFISFFKGLLGTRASELPCLDITIARNGPCLNREQQHHLVKSITEMEIEQGLKNMPSDKALALMVFQLSSSRNIGILLDKKL</sequence>
<dbReference type="Gene3D" id="3.60.10.10">
    <property type="entry name" value="Endonuclease/exonuclease/phosphatase"/>
    <property type="match status" value="1"/>
</dbReference>
<dbReference type="STRING" id="4097.A0A1S3Z2J2"/>
<dbReference type="PANTHER" id="PTHR33710">
    <property type="entry name" value="BNAC02G09200D PROTEIN"/>
    <property type="match status" value="1"/>
</dbReference>
<gene>
    <name evidence="2" type="primary">LOC107782245</name>
</gene>
<protein>
    <submittedName>
        <fullName evidence="2">Uncharacterized protein</fullName>
    </submittedName>
</protein>
<dbReference type="InterPro" id="IPR036691">
    <property type="entry name" value="Endo/exonu/phosph_ase_sf"/>
</dbReference>
<evidence type="ECO:0000256" key="1">
    <source>
        <dbReference type="SAM" id="Coils"/>
    </source>
</evidence>
<dbReference type="PaxDb" id="4097-A0A1S3Z2J2"/>
<reference evidence="2" key="1">
    <citation type="submission" date="2025-08" db="UniProtKB">
        <authorList>
            <consortium name="RefSeq"/>
        </authorList>
    </citation>
    <scope>IDENTIFICATION</scope>
</reference>
<organism evidence="2">
    <name type="scientific">Nicotiana tabacum</name>
    <name type="common">Common tobacco</name>
    <dbReference type="NCBI Taxonomy" id="4097"/>
    <lineage>
        <taxon>Eukaryota</taxon>
        <taxon>Viridiplantae</taxon>
        <taxon>Streptophyta</taxon>
        <taxon>Embryophyta</taxon>
        <taxon>Tracheophyta</taxon>
        <taxon>Spermatophyta</taxon>
        <taxon>Magnoliopsida</taxon>
        <taxon>eudicotyledons</taxon>
        <taxon>Gunneridae</taxon>
        <taxon>Pentapetalae</taxon>
        <taxon>asterids</taxon>
        <taxon>lamiids</taxon>
        <taxon>Solanales</taxon>
        <taxon>Solanaceae</taxon>
        <taxon>Nicotianoideae</taxon>
        <taxon>Nicotianeae</taxon>
        <taxon>Nicotiana</taxon>
    </lineage>
</organism>
<evidence type="ECO:0000313" key="2">
    <source>
        <dbReference type="RefSeq" id="XP_016458598.1"/>
    </source>
</evidence>
<proteinExistence type="predicted"/>
<accession>A0A1S3Z2J2</accession>
<dbReference type="KEGG" id="nta:107782245"/>
<dbReference type="OrthoDB" id="1305551at2759"/>
<feature type="coiled-coil region" evidence="1">
    <location>
        <begin position="191"/>
        <end position="225"/>
    </location>
</feature>
<dbReference type="PANTHER" id="PTHR33710:SF76">
    <property type="entry name" value="ENDONUCLEASE_EXONUCLEASE_PHOSPHATASE DOMAIN-CONTAINING PROTEIN"/>
    <property type="match status" value="1"/>
</dbReference>
<name>A0A1S3Z2J2_TOBAC</name>
<keyword evidence="1" id="KW-0175">Coiled coil</keyword>
<dbReference type="RefSeq" id="XP_016458598.1">
    <property type="nucleotide sequence ID" value="XM_016603112.1"/>
</dbReference>